<evidence type="ECO:0000313" key="7">
    <source>
        <dbReference type="Proteomes" id="UP000002630"/>
    </source>
</evidence>
<dbReference type="GO" id="GO:0005524">
    <property type="term" value="F:ATP binding"/>
    <property type="evidence" value="ECO:0007669"/>
    <property type="project" value="UniProtKB-KW"/>
</dbReference>
<reference evidence="6 7" key="1">
    <citation type="journal article" date="2010" name="Nature">
        <title>The Ectocarpus genome and the independent evolution of multicellularity in brown algae.</title>
        <authorList>
            <person name="Cock J.M."/>
            <person name="Sterck L."/>
            <person name="Rouze P."/>
            <person name="Scornet D."/>
            <person name="Allen A.E."/>
            <person name="Amoutzias G."/>
            <person name="Anthouard V."/>
            <person name="Artiguenave F."/>
            <person name="Aury J.M."/>
            <person name="Badger J.H."/>
            <person name="Beszteri B."/>
            <person name="Billiau K."/>
            <person name="Bonnet E."/>
            <person name="Bothwell J.H."/>
            <person name="Bowler C."/>
            <person name="Boyen C."/>
            <person name="Brownlee C."/>
            <person name="Carrano C.J."/>
            <person name="Charrier B."/>
            <person name="Cho G.Y."/>
            <person name="Coelho S.M."/>
            <person name="Collen J."/>
            <person name="Corre E."/>
            <person name="Da Silva C."/>
            <person name="Delage L."/>
            <person name="Delaroque N."/>
            <person name="Dittami S.M."/>
            <person name="Doulbeau S."/>
            <person name="Elias M."/>
            <person name="Farnham G."/>
            <person name="Gachon C.M."/>
            <person name="Gschloessl B."/>
            <person name="Heesch S."/>
            <person name="Jabbari K."/>
            <person name="Jubin C."/>
            <person name="Kawai H."/>
            <person name="Kimura K."/>
            <person name="Kloareg B."/>
            <person name="Kupper F.C."/>
            <person name="Lang D."/>
            <person name="Le Bail A."/>
            <person name="Leblanc C."/>
            <person name="Lerouge P."/>
            <person name="Lohr M."/>
            <person name="Lopez P.J."/>
            <person name="Martens C."/>
            <person name="Maumus F."/>
            <person name="Michel G."/>
            <person name="Miranda-Saavedra D."/>
            <person name="Morales J."/>
            <person name="Moreau H."/>
            <person name="Motomura T."/>
            <person name="Nagasato C."/>
            <person name="Napoli C.A."/>
            <person name="Nelson D.R."/>
            <person name="Nyvall-Collen P."/>
            <person name="Peters A.F."/>
            <person name="Pommier C."/>
            <person name="Potin P."/>
            <person name="Poulain J."/>
            <person name="Quesneville H."/>
            <person name="Read B."/>
            <person name="Rensing S.A."/>
            <person name="Ritter A."/>
            <person name="Rousvoal S."/>
            <person name="Samanta M."/>
            <person name="Samson G."/>
            <person name="Schroeder D.C."/>
            <person name="Segurens B."/>
            <person name="Strittmatter M."/>
            <person name="Tonon T."/>
            <person name="Tregear J.W."/>
            <person name="Valentin K."/>
            <person name="von Dassow P."/>
            <person name="Yamagishi T."/>
            <person name="Van de Peer Y."/>
            <person name="Wincker P."/>
        </authorList>
    </citation>
    <scope>NUCLEOTIDE SEQUENCE [LARGE SCALE GENOMIC DNA]</scope>
    <source>
        <strain evidence="7">Ec32 / CCAP1310/4</strain>
    </source>
</reference>
<keyword evidence="2" id="KW-0547">Nucleotide-binding</keyword>
<dbReference type="InParanoid" id="D7FYG3"/>
<dbReference type="OrthoDB" id="1461550at2759"/>
<dbReference type="Gene3D" id="1.10.10.410">
    <property type="match status" value="1"/>
</dbReference>
<dbReference type="GO" id="GO:0016884">
    <property type="term" value="F:carbon-nitrogen ligase activity, with glutamine as amido-N-donor"/>
    <property type="evidence" value="ECO:0007669"/>
    <property type="project" value="InterPro"/>
</dbReference>
<gene>
    <name evidence="6" type="ORF">Esi_0343_0026</name>
</gene>
<accession>D7FYG3</accession>
<name>D7FYG3_ECTSI</name>
<proteinExistence type="predicted"/>
<dbReference type="AlphaFoldDB" id="D7FYG3"/>
<evidence type="ECO:0000313" key="6">
    <source>
        <dbReference type="EMBL" id="CBJ32505.1"/>
    </source>
</evidence>
<dbReference type="InterPro" id="IPR023168">
    <property type="entry name" value="GatB_Yqey_C_2"/>
</dbReference>
<dbReference type="Pfam" id="PF02637">
    <property type="entry name" value="GatB_Yqey"/>
    <property type="match status" value="1"/>
</dbReference>
<dbReference type="Proteomes" id="UP000002630">
    <property type="component" value="Linkage Group LG33"/>
</dbReference>
<evidence type="ECO:0000259" key="5">
    <source>
        <dbReference type="Pfam" id="PF02637"/>
    </source>
</evidence>
<feature type="domain" description="Asn/Gln amidotransferase" evidence="5">
    <location>
        <begin position="51"/>
        <end position="88"/>
    </location>
</feature>
<keyword evidence="3" id="KW-0067">ATP-binding</keyword>
<evidence type="ECO:0000256" key="2">
    <source>
        <dbReference type="ARBA" id="ARBA00022741"/>
    </source>
</evidence>
<organism evidence="6 7">
    <name type="scientific">Ectocarpus siliculosus</name>
    <name type="common">Brown alga</name>
    <name type="synonym">Conferva siliculosa</name>
    <dbReference type="NCBI Taxonomy" id="2880"/>
    <lineage>
        <taxon>Eukaryota</taxon>
        <taxon>Sar</taxon>
        <taxon>Stramenopiles</taxon>
        <taxon>Ochrophyta</taxon>
        <taxon>PX clade</taxon>
        <taxon>Phaeophyceae</taxon>
        <taxon>Ectocarpales</taxon>
        <taxon>Ectocarpaceae</taxon>
        <taxon>Ectocarpus</taxon>
    </lineage>
</organism>
<keyword evidence="1" id="KW-0436">Ligase</keyword>
<keyword evidence="4" id="KW-0648">Protein biosynthesis</keyword>
<dbReference type="EMBL" id="FN649758">
    <property type="protein sequence ID" value="CBJ32505.1"/>
    <property type="molecule type" value="Genomic_DNA"/>
</dbReference>
<keyword evidence="7" id="KW-1185">Reference proteome</keyword>
<evidence type="ECO:0000256" key="4">
    <source>
        <dbReference type="ARBA" id="ARBA00022917"/>
    </source>
</evidence>
<dbReference type="EMBL" id="FN648535">
    <property type="protein sequence ID" value="CBJ32505.1"/>
    <property type="molecule type" value="Genomic_DNA"/>
</dbReference>
<evidence type="ECO:0000256" key="3">
    <source>
        <dbReference type="ARBA" id="ARBA00022840"/>
    </source>
</evidence>
<evidence type="ECO:0000256" key="1">
    <source>
        <dbReference type="ARBA" id="ARBA00022598"/>
    </source>
</evidence>
<dbReference type="GO" id="GO:0016740">
    <property type="term" value="F:transferase activity"/>
    <property type="evidence" value="ECO:0007669"/>
    <property type="project" value="UniProtKB-KW"/>
</dbReference>
<dbReference type="InterPro" id="IPR018027">
    <property type="entry name" value="Asn/Gln_amidotransferase"/>
</dbReference>
<protein>
    <submittedName>
        <fullName evidence="6">Aspartyl/glutamyl-tRNA(Asn/Gln) amidotransferase, B subunit</fullName>
    </submittedName>
</protein>
<sequence>MLALASCSVGFVFPYLSKKNGIREIGLTLSGHADLEDVYFPRLFVVYSSSDVMKASADKVEQFRLGKTKLQGFFVGQAVALSGGTVDPS</sequence>
<dbReference type="GO" id="GO:0006412">
    <property type="term" value="P:translation"/>
    <property type="evidence" value="ECO:0007669"/>
    <property type="project" value="UniProtKB-KW"/>
</dbReference>